<evidence type="ECO:0000313" key="2">
    <source>
        <dbReference type="Proteomes" id="UP000789342"/>
    </source>
</evidence>
<evidence type="ECO:0000313" key="1">
    <source>
        <dbReference type="EMBL" id="CAG8611303.1"/>
    </source>
</evidence>
<comment type="caution">
    <text evidence="1">The sequence shown here is derived from an EMBL/GenBank/DDBJ whole genome shotgun (WGS) entry which is preliminary data.</text>
</comment>
<sequence>MRFIESSTMDYSLNPNKNSIGKHLANDKVKKWKKVTSVLGKDTLKIGYLLHLNM</sequence>
<accession>A0A9N9CRI3</accession>
<gene>
    <name evidence="1" type="ORF">AMORRO_LOCUS8232</name>
</gene>
<feature type="non-terminal residue" evidence="1">
    <location>
        <position position="54"/>
    </location>
</feature>
<protein>
    <submittedName>
        <fullName evidence="1">14092_t:CDS:1</fullName>
    </submittedName>
</protein>
<dbReference type="EMBL" id="CAJVPV010006849">
    <property type="protein sequence ID" value="CAG8611303.1"/>
    <property type="molecule type" value="Genomic_DNA"/>
</dbReference>
<name>A0A9N9CRI3_9GLOM</name>
<dbReference type="Proteomes" id="UP000789342">
    <property type="component" value="Unassembled WGS sequence"/>
</dbReference>
<dbReference type="AlphaFoldDB" id="A0A9N9CRI3"/>
<organism evidence="1 2">
    <name type="scientific">Acaulospora morrowiae</name>
    <dbReference type="NCBI Taxonomy" id="94023"/>
    <lineage>
        <taxon>Eukaryota</taxon>
        <taxon>Fungi</taxon>
        <taxon>Fungi incertae sedis</taxon>
        <taxon>Mucoromycota</taxon>
        <taxon>Glomeromycotina</taxon>
        <taxon>Glomeromycetes</taxon>
        <taxon>Diversisporales</taxon>
        <taxon>Acaulosporaceae</taxon>
        <taxon>Acaulospora</taxon>
    </lineage>
</organism>
<keyword evidence="2" id="KW-1185">Reference proteome</keyword>
<proteinExistence type="predicted"/>
<reference evidence="1" key="1">
    <citation type="submission" date="2021-06" db="EMBL/GenBank/DDBJ databases">
        <authorList>
            <person name="Kallberg Y."/>
            <person name="Tangrot J."/>
            <person name="Rosling A."/>
        </authorList>
    </citation>
    <scope>NUCLEOTIDE SEQUENCE</scope>
    <source>
        <strain evidence="1">CL551</strain>
    </source>
</reference>